<evidence type="ECO:0000313" key="1">
    <source>
        <dbReference type="EMBL" id="TCC09591.1"/>
    </source>
</evidence>
<name>A0A4R0HG46_9ENTR</name>
<organism evidence="1 2">
    <name type="scientific">Kosakonia quasisacchari</name>
    <dbReference type="NCBI Taxonomy" id="2529380"/>
    <lineage>
        <taxon>Bacteria</taxon>
        <taxon>Pseudomonadati</taxon>
        <taxon>Pseudomonadota</taxon>
        <taxon>Gammaproteobacteria</taxon>
        <taxon>Enterobacterales</taxon>
        <taxon>Enterobacteriaceae</taxon>
        <taxon>Kosakonia</taxon>
    </lineage>
</organism>
<dbReference type="Proteomes" id="UP000291793">
    <property type="component" value="Unassembled WGS sequence"/>
</dbReference>
<sequence>MSTGIELMQHALGINERQREPYRNYFLAGGDHPDNTEWQKLVEQGLAKSSPAPAWSCGDVVYQVTDAGQAVAISALPQPKKPTRYDEYLHSEVCESFGEWLGIQLPEYECRTVDRFKGKYEYRMFRRSRIYWDTYVDVKGDWCTTKKAAKASYKAALRAVKGNAGEGR</sequence>
<dbReference type="AlphaFoldDB" id="A0A4R0HG46"/>
<reference evidence="1 2" key="1">
    <citation type="submission" date="2019-02" db="EMBL/GenBank/DDBJ databases">
        <title>The draft genome of Kosakonia quasisacchari strain WCHKQ120001.</title>
        <authorList>
            <person name="Wang C."/>
            <person name="Feng Y."/>
            <person name="Zong Z."/>
        </authorList>
    </citation>
    <scope>NUCLEOTIDE SEQUENCE [LARGE SCALE GENOMIC DNA]</scope>
    <source>
        <strain evidence="1 2">WCHKQ120001</strain>
    </source>
</reference>
<proteinExistence type="predicted"/>
<accession>A0A4R0HG46</accession>
<evidence type="ECO:0000313" key="2">
    <source>
        <dbReference type="Proteomes" id="UP000291793"/>
    </source>
</evidence>
<dbReference type="EMBL" id="SJOP01000007">
    <property type="protein sequence ID" value="TCC09591.1"/>
    <property type="molecule type" value="Genomic_DNA"/>
</dbReference>
<comment type="caution">
    <text evidence="1">The sequence shown here is derived from an EMBL/GenBank/DDBJ whole genome shotgun (WGS) entry which is preliminary data.</text>
</comment>
<dbReference type="OrthoDB" id="8964516at2"/>
<gene>
    <name evidence="1" type="ORF">E0L21_10060</name>
</gene>
<protein>
    <submittedName>
        <fullName evidence="1">Uncharacterized protein</fullName>
    </submittedName>
</protein>
<dbReference type="RefSeq" id="WP_131409047.1">
    <property type="nucleotide sequence ID" value="NZ_SJOP01000007.1"/>
</dbReference>
<keyword evidence="2" id="KW-1185">Reference proteome</keyword>